<dbReference type="Proteomes" id="UP000632740">
    <property type="component" value="Unassembled WGS sequence"/>
</dbReference>
<evidence type="ECO:0000256" key="1">
    <source>
        <dbReference type="SAM" id="Coils"/>
    </source>
</evidence>
<dbReference type="RefSeq" id="WP_203751677.1">
    <property type="nucleotide sequence ID" value="NZ_BONK01000005.1"/>
</dbReference>
<feature type="coiled-coil region" evidence="1">
    <location>
        <begin position="144"/>
        <end position="171"/>
    </location>
</feature>
<gene>
    <name evidence="2" type="ORF">Cch01nite_18080</name>
</gene>
<reference evidence="2" key="1">
    <citation type="submission" date="2021-01" db="EMBL/GenBank/DDBJ databases">
        <title>Whole genome shotgun sequence of Cellulomonas chitinilytica NBRC 110799.</title>
        <authorList>
            <person name="Komaki H."/>
            <person name="Tamura T."/>
        </authorList>
    </citation>
    <scope>NUCLEOTIDE SEQUENCE</scope>
    <source>
        <strain evidence="2">NBRC 110799</strain>
    </source>
</reference>
<keyword evidence="1" id="KW-0175">Coiled coil</keyword>
<protein>
    <recommendedName>
        <fullName evidence="4">DUF1269 domain-containing protein</fullName>
    </recommendedName>
</protein>
<dbReference type="Pfam" id="PF06897">
    <property type="entry name" value="DUF1269"/>
    <property type="match status" value="1"/>
</dbReference>
<evidence type="ECO:0000313" key="3">
    <source>
        <dbReference type="Proteomes" id="UP000632740"/>
    </source>
</evidence>
<accession>A0A919U2G3</accession>
<proteinExistence type="predicted"/>
<sequence>MSDDVIIEAAAVSDGAYTLLIADFADTEVAWEAYEAIKEAEDGSTVKVEGALVVKREVGGKVEVLTATDHSTRRGLTWGVVGGVALGLIFPPSILGSAVALGAVGAATGKGLEIRNRKGLEDDLKDAVAPGHSGILVLVSDPAVVELRKALDKAEGIVEKAVDKAEAAELKAAADEVAATES</sequence>
<keyword evidence="3" id="KW-1185">Reference proteome</keyword>
<dbReference type="InterPro" id="IPR009200">
    <property type="entry name" value="DUF1269_membrane"/>
</dbReference>
<name>A0A919U2G3_9CELL</name>
<evidence type="ECO:0008006" key="4">
    <source>
        <dbReference type="Google" id="ProtNLM"/>
    </source>
</evidence>
<dbReference type="EMBL" id="BONK01000005">
    <property type="protein sequence ID" value="GIG21084.1"/>
    <property type="molecule type" value="Genomic_DNA"/>
</dbReference>
<evidence type="ECO:0000313" key="2">
    <source>
        <dbReference type="EMBL" id="GIG21084.1"/>
    </source>
</evidence>
<organism evidence="2 3">
    <name type="scientific">Cellulomonas chitinilytica</name>
    <dbReference type="NCBI Taxonomy" id="398759"/>
    <lineage>
        <taxon>Bacteria</taxon>
        <taxon>Bacillati</taxon>
        <taxon>Actinomycetota</taxon>
        <taxon>Actinomycetes</taxon>
        <taxon>Micrococcales</taxon>
        <taxon>Cellulomonadaceae</taxon>
        <taxon>Cellulomonas</taxon>
    </lineage>
</organism>
<comment type="caution">
    <text evidence="2">The sequence shown here is derived from an EMBL/GenBank/DDBJ whole genome shotgun (WGS) entry which is preliminary data.</text>
</comment>
<dbReference type="AlphaFoldDB" id="A0A919U2G3"/>